<protein>
    <submittedName>
        <fullName evidence="2">Uncharacterized protein</fullName>
    </submittedName>
</protein>
<evidence type="ECO:0000256" key="1">
    <source>
        <dbReference type="SAM" id="MobiDB-lite"/>
    </source>
</evidence>
<gene>
    <name evidence="2" type="ORF">CFAM422_001169</name>
</gene>
<keyword evidence="3" id="KW-1185">Reference proteome</keyword>
<reference evidence="2 3" key="1">
    <citation type="submission" date="2018-06" db="EMBL/GenBank/DDBJ databases">
        <title>Genome analysis of cellulolytic fungus Trichoderma lentiforme CFAM-422.</title>
        <authorList>
            <person name="Steindorff A.S."/>
            <person name="Formighieri E.F."/>
            <person name="Midorikawa G.E.O."/>
            <person name="Tamietti M.S."/>
            <person name="Ramos E.Z."/>
            <person name="Silva A.S."/>
            <person name="Bon E.P.S."/>
            <person name="Mendes T.D."/>
            <person name="Damaso M.C.T."/>
            <person name="Favaro L.C.L."/>
        </authorList>
    </citation>
    <scope>NUCLEOTIDE SEQUENCE [LARGE SCALE GENOMIC DNA]</scope>
    <source>
        <strain evidence="2 3">CFAM-422</strain>
    </source>
</reference>
<dbReference type="Proteomes" id="UP000801864">
    <property type="component" value="Unassembled WGS sequence"/>
</dbReference>
<dbReference type="EMBL" id="QLNT01000002">
    <property type="protein sequence ID" value="KAF3076543.1"/>
    <property type="molecule type" value="Genomic_DNA"/>
</dbReference>
<evidence type="ECO:0000313" key="2">
    <source>
        <dbReference type="EMBL" id="KAF3076543.1"/>
    </source>
</evidence>
<proteinExistence type="predicted"/>
<comment type="caution">
    <text evidence="2">The sequence shown here is derived from an EMBL/GenBank/DDBJ whole genome shotgun (WGS) entry which is preliminary data.</text>
</comment>
<feature type="region of interest" description="Disordered" evidence="1">
    <location>
        <begin position="23"/>
        <end position="43"/>
    </location>
</feature>
<sequence>MAASSFLAMADGWAFFFSGSDPGTAPSASRGDGDGRGPSAGSAADCEVLGDALAAGGEATQFAGLVIE</sequence>
<dbReference type="AlphaFoldDB" id="A0A9P4XPS2"/>
<accession>A0A9P4XPS2</accession>
<organism evidence="2 3">
    <name type="scientific">Trichoderma lentiforme</name>
    <dbReference type="NCBI Taxonomy" id="1567552"/>
    <lineage>
        <taxon>Eukaryota</taxon>
        <taxon>Fungi</taxon>
        <taxon>Dikarya</taxon>
        <taxon>Ascomycota</taxon>
        <taxon>Pezizomycotina</taxon>
        <taxon>Sordariomycetes</taxon>
        <taxon>Hypocreomycetidae</taxon>
        <taxon>Hypocreales</taxon>
        <taxon>Hypocreaceae</taxon>
        <taxon>Trichoderma</taxon>
    </lineage>
</organism>
<name>A0A9P4XPS2_9HYPO</name>
<evidence type="ECO:0000313" key="3">
    <source>
        <dbReference type="Proteomes" id="UP000801864"/>
    </source>
</evidence>